<dbReference type="EMBL" id="DS566064">
    <property type="status" value="NOT_ANNOTATED_CDS"/>
    <property type="molecule type" value="Genomic_DNA"/>
</dbReference>
<dbReference type="Proteomes" id="UP000005238">
    <property type="component" value="Unassembled WGS sequence"/>
</dbReference>
<evidence type="ECO:0000259" key="4">
    <source>
        <dbReference type="PROSITE" id="PS00125"/>
    </source>
</evidence>
<dbReference type="GO" id="GO:0046872">
    <property type="term" value="F:metal ion binding"/>
    <property type="evidence" value="ECO:0007669"/>
    <property type="project" value="UniProtKB-KW"/>
</dbReference>
<reference evidence="5" key="2">
    <citation type="submission" date="2015-06" db="UniProtKB">
        <authorList>
            <consortium name="EnsemblProtists"/>
        </authorList>
    </citation>
    <scope>IDENTIFICATION</scope>
    <source>
        <strain evidence="5">Pr102</strain>
    </source>
</reference>
<dbReference type="HOGENOM" id="CLU_004962_0_9_1"/>
<dbReference type="VEuPathDB" id="FungiDB:KRP23_13093"/>
<dbReference type="InterPro" id="IPR006186">
    <property type="entry name" value="Ser/Thr-sp_prot-phosphatase"/>
</dbReference>
<dbReference type="STRING" id="164328.H3G7L8"/>
<protein>
    <recommendedName>
        <fullName evidence="4">Serine/threonine specific protein phosphatases domain-containing protein</fullName>
    </recommendedName>
</protein>
<accession>H3G7L8</accession>
<dbReference type="PANTHER" id="PTHR45668">
    <property type="entry name" value="SERINE/THREONINE-PROTEIN PHOSPHATASE 5-RELATED"/>
    <property type="match status" value="1"/>
</dbReference>
<dbReference type="OMA" id="ACNHEER"/>
<dbReference type="AlphaFoldDB" id="H3G7L8"/>
<evidence type="ECO:0000313" key="5">
    <source>
        <dbReference type="EnsemblProtists" id="Phyra52248"/>
    </source>
</evidence>
<name>H3G7L8_PHYRM</name>
<dbReference type="SUPFAM" id="SSF56300">
    <property type="entry name" value="Metallo-dependent phosphatases"/>
    <property type="match status" value="1"/>
</dbReference>
<feature type="domain" description="Serine/threonine specific protein phosphatases" evidence="4">
    <location>
        <begin position="60"/>
        <end position="65"/>
    </location>
</feature>
<evidence type="ECO:0000256" key="2">
    <source>
        <dbReference type="ARBA" id="ARBA00022723"/>
    </source>
</evidence>
<dbReference type="InterPro" id="IPR029052">
    <property type="entry name" value="Metallo-depent_PP-like"/>
</dbReference>
<dbReference type="eggNOG" id="KOG0377">
    <property type="taxonomic scope" value="Eukaryota"/>
</dbReference>
<dbReference type="Gene3D" id="3.60.21.10">
    <property type="match status" value="1"/>
</dbReference>
<dbReference type="PROSITE" id="PS00125">
    <property type="entry name" value="SER_THR_PHOSPHATASE"/>
    <property type="match status" value="1"/>
</dbReference>
<sequence length="78" mass="8905">GDLHGQLEDLLTILDKCGVPSSKTWYLFNGDFVDRGSHGVEVMLLLLAFKLLHPEFVFLNRGNHEERMINEVFGFKAE</sequence>
<evidence type="ECO:0000256" key="1">
    <source>
        <dbReference type="ARBA" id="ARBA00001936"/>
    </source>
</evidence>
<dbReference type="Pfam" id="PF00149">
    <property type="entry name" value="Metallophos"/>
    <property type="match status" value="1"/>
</dbReference>
<dbReference type="GO" id="GO:0016787">
    <property type="term" value="F:hydrolase activity"/>
    <property type="evidence" value="ECO:0007669"/>
    <property type="project" value="InterPro"/>
</dbReference>
<reference evidence="6" key="1">
    <citation type="journal article" date="2006" name="Science">
        <title>Phytophthora genome sequences uncover evolutionary origins and mechanisms of pathogenesis.</title>
        <authorList>
            <person name="Tyler B.M."/>
            <person name="Tripathy S."/>
            <person name="Zhang X."/>
            <person name="Dehal P."/>
            <person name="Jiang R.H."/>
            <person name="Aerts A."/>
            <person name="Arredondo F.D."/>
            <person name="Baxter L."/>
            <person name="Bensasson D."/>
            <person name="Beynon J.L."/>
            <person name="Chapman J."/>
            <person name="Damasceno C.M."/>
            <person name="Dorrance A.E."/>
            <person name="Dou D."/>
            <person name="Dickerman A.W."/>
            <person name="Dubchak I.L."/>
            <person name="Garbelotto M."/>
            <person name="Gijzen M."/>
            <person name="Gordon S.G."/>
            <person name="Govers F."/>
            <person name="Grunwald N.J."/>
            <person name="Huang W."/>
            <person name="Ivors K.L."/>
            <person name="Jones R.W."/>
            <person name="Kamoun S."/>
            <person name="Krampis K."/>
            <person name="Lamour K.H."/>
            <person name="Lee M.K."/>
            <person name="McDonald W.H."/>
            <person name="Medina M."/>
            <person name="Meijer H.J."/>
            <person name="Nordberg E.K."/>
            <person name="Maclean D.J."/>
            <person name="Ospina-Giraldo M.D."/>
            <person name="Morris P.F."/>
            <person name="Phuntumart V."/>
            <person name="Putnam N.H."/>
            <person name="Rash S."/>
            <person name="Rose J.K."/>
            <person name="Sakihama Y."/>
            <person name="Salamov A.A."/>
            <person name="Savidor A."/>
            <person name="Scheuring C.F."/>
            <person name="Smith B.M."/>
            <person name="Sobral B.W."/>
            <person name="Terry A."/>
            <person name="Torto-Alalibo T.A."/>
            <person name="Win J."/>
            <person name="Xu Z."/>
            <person name="Zhang H."/>
            <person name="Grigoriev I.V."/>
            <person name="Rokhsar D.S."/>
            <person name="Boore J.L."/>
        </authorList>
    </citation>
    <scope>NUCLEOTIDE SEQUENCE [LARGE SCALE GENOMIC DNA]</scope>
    <source>
        <strain evidence="6">Pr102</strain>
    </source>
</reference>
<keyword evidence="2" id="KW-0479">Metal-binding</keyword>
<comment type="cofactor">
    <cofactor evidence="1">
        <name>Mn(2+)</name>
        <dbReference type="ChEBI" id="CHEBI:29035"/>
    </cofactor>
</comment>
<dbReference type="InterPro" id="IPR004843">
    <property type="entry name" value="Calcineurin-like_PHP"/>
</dbReference>
<dbReference type="VEuPathDB" id="FungiDB:KRP22_4092"/>
<dbReference type="PRINTS" id="PR00114">
    <property type="entry name" value="STPHPHTASE"/>
</dbReference>
<keyword evidence="3" id="KW-0464">Manganese</keyword>
<keyword evidence="6" id="KW-1185">Reference proteome</keyword>
<organism evidence="5 6">
    <name type="scientific">Phytophthora ramorum</name>
    <name type="common">Sudden oak death agent</name>
    <dbReference type="NCBI Taxonomy" id="164328"/>
    <lineage>
        <taxon>Eukaryota</taxon>
        <taxon>Sar</taxon>
        <taxon>Stramenopiles</taxon>
        <taxon>Oomycota</taxon>
        <taxon>Peronosporomycetes</taxon>
        <taxon>Peronosporales</taxon>
        <taxon>Peronosporaceae</taxon>
        <taxon>Phytophthora</taxon>
    </lineage>
</organism>
<dbReference type="EnsemblProtists" id="Phyra52248">
    <property type="protein sequence ID" value="Phyra52248"/>
    <property type="gene ID" value="Phyra52248"/>
</dbReference>
<evidence type="ECO:0000313" key="6">
    <source>
        <dbReference type="Proteomes" id="UP000005238"/>
    </source>
</evidence>
<proteinExistence type="predicted"/>
<dbReference type="InParanoid" id="H3G7L8"/>
<dbReference type="InterPro" id="IPR051134">
    <property type="entry name" value="PPP_phosphatase"/>
</dbReference>
<evidence type="ECO:0000256" key="3">
    <source>
        <dbReference type="ARBA" id="ARBA00023211"/>
    </source>
</evidence>
<dbReference type="PANTHER" id="PTHR45668:SF5">
    <property type="entry name" value="SERINE_THREONINE-PROTEIN PHOSPHATASE 5"/>
    <property type="match status" value="1"/>
</dbReference>